<evidence type="ECO:0000313" key="14">
    <source>
        <dbReference type="Proteomes" id="UP000694941"/>
    </source>
</evidence>
<protein>
    <submittedName>
        <fullName evidence="15">Calcium-binding mitochondrial carrier protein Aralar1-like isoform X1</fullName>
    </submittedName>
</protein>
<comment type="subcellular location">
    <subcellularLocation>
        <location evidence="1">Mitochondrion inner membrane</location>
        <topology evidence="1">Multi-pass membrane protein</topology>
    </subcellularLocation>
</comment>
<dbReference type="GeneID" id="106478107"/>
<dbReference type="InterPro" id="IPR018247">
    <property type="entry name" value="EF_Hand_1_Ca_BS"/>
</dbReference>
<evidence type="ECO:0000256" key="9">
    <source>
        <dbReference type="ARBA" id="ARBA00023128"/>
    </source>
</evidence>
<evidence type="ECO:0000256" key="11">
    <source>
        <dbReference type="ARBA" id="ARBA00038674"/>
    </source>
</evidence>
<dbReference type="Pfam" id="PF13202">
    <property type="entry name" value="EF-hand_5"/>
    <property type="match status" value="2"/>
</dbReference>
<keyword evidence="9" id="KW-0496">Mitochondrion</keyword>
<keyword evidence="5" id="KW-0677">Repeat</keyword>
<evidence type="ECO:0000256" key="10">
    <source>
        <dbReference type="ARBA" id="ARBA00023136"/>
    </source>
</evidence>
<keyword evidence="4 12" id="KW-0812">Transmembrane</keyword>
<accession>A0ABM1S138</accession>
<evidence type="ECO:0000256" key="6">
    <source>
        <dbReference type="ARBA" id="ARBA00022792"/>
    </source>
</evidence>
<dbReference type="InterPro" id="IPR002067">
    <property type="entry name" value="MCP"/>
</dbReference>
<sequence>MDAVRVDITSIEEKTTNAQSHSQPSMQSFLIPDLLIKNADCQQIDVERVSVVKRADPDRLREIFEKYASVEKNGDKFMTPEDFVRRFLGLFQDSNYNRESVQLISSVLDTSKDGLISFMEFQAFEGLLCQPDALYQAAFQLFDTTGSGFVTHEEFEYVIKQTTLHQKIPFNFNSEFMRLHFGEKRKRTNNYSEFSQVLHDFHEEHAIQAFRKYDKSKSGSISALDFNYIMINVKSHLLTEDVKQNLVGVAGGLGGHLVTFPYFMAFNSLLNNMELVKRIYLNFTRGSSTQEVTKEEFLLSSQQISQLTPLEVDILFQLAGFVCQQTGRINFADLEKIAPLRYAKVLSSRIADMKAVESPADRGIAIQILESLYRFFLGSIAGAAGATVVYPIDLVKTRMQNQRSGSYIGELMYRNSFDCAKKVIRHEGIFGLYRGLMPQLVGVCPEKAIKLTVNDFVRDKFTSEKLGIPLWGEIMAGGCAGASQVMFTNPLEIVKIRLQVAGELAALGKKVRAFDVIKDLGVTGLYKGSRACFLRDIPFSAIYFPAYAHAKLATADEHGHNGPLSLLGSACLAGVPAAYLVTPADVIKTRLQVQARQGQTSYSGVYDAFRKILREEGPSAFFKGGPARVFRSAPQFGFTLLTYEILQRLFYVDFGGRPPQGSQVTVPIHPTEQRSDNPDHIGGYKLATAMFAGIESKFGLFLPKFRSNETLNHT</sequence>
<dbReference type="PANTHER" id="PTHR45678:SF9">
    <property type="entry name" value="CALCIUM-BINDING MITOCHONDRIAL CARRIER PROTEIN ARALAR1"/>
    <property type="match status" value="1"/>
</dbReference>
<dbReference type="RefSeq" id="XP_022237343.1">
    <property type="nucleotide sequence ID" value="XM_022381635.1"/>
</dbReference>
<feature type="domain" description="EF-hand" evidence="13">
    <location>
        <begin position="201"/>
        <end position="236"/>
    </location>
</feature>
<dbReference type="SUPFAM" id="SSF47473">
    <property type="entry name" value="EF-hand"/>
    <property type="match status" value="2"/>
</dbReference>
<keyword evidence="14" id="KW-1185">Reference proteome</keyword>
<keyword evidence="8" id="KW-1133">Transmembrane helix</keyword>
<evidence type="ECO:0000256" key="12">
    <source>
        <dbReference type="PROSITE-ProRule" id="PRU00282"/>
    </source>
</evidence>
<reference evidence="15" key="1">
    <citation type="submission" date="2025-08" db="UniProtKB">
        <authorList>
            <consortium name="RefSeq"/>
        </authorList>
    </citation>
    <scope>IDENTIFICATION</scope>
    <source>
        <tissue evidence="15">Muscle</tissue>
    </source>
</reference>
<dbReference type="InterPro" id="IPR023395">
    <property type="entry name" value="MCP_dom_sf"/>
</dbReference>
<dbReference type="Gene3D" id="1.50.40.10">
    <property type="entry name" value="Mitochondrial carrier domain"/>
    <property type="match status" value="1"/>
</dbReference>
<name>A0ABM1S138_LIMPO</name>
<evidence type="ECO:0000313" key="15">
    <source>
        <dbReference type="RefSeq" id="XP_022237343.1"/>
    </source>
</evidence>
<dbReference type="PRINTS" id="PR00926">
    <property type="entry name" value="MITOCARRIER"/>
</dbReference>
<comment type="subunit">
    <text evidence="11">Homodimer (via N-terminus).</text>
</comment>
<keyword evidence="7" id="KW-0106">Calcium</keyword>
<dbReference type="InterPro" id="IPR051028">
    <property type="entry name" value="Mito_Solute_Carrier"/>
</dbReference>
<dbReference type="PROSITE" id="PS00018">
    <property type="entry name" value="EF_HAND_1"/>
    <property type="match status" value="1"/>
</dbReference>
<feature type="repeat" description="Solcar" evidence="12">
    <location>
        <begin position="561"/>
        <end position="649"/>
    </location>
</feature>
<feature type="repeat" description="Solcar" evidence="12">
    <location>
        <begin position="369"/>
        <end position="460"/>
    </location>
</feature>
<proteinExistence type="inferred from homology"/>
<dbReference type="InterPro" id="IPR018108">
    <property type="entry name" value="MCP_transmembrane"/>
</dbReference>
<evidence type="ECO:0000256" key="8">
    <source>
        <dbReference type="ARBA" id="ARBA00022989"/>
    </source>
</evidence>
<dbReference type="InterPro" id="IPR002048">
    <property type="entry name" value="EF_hand_dom"/>
</dbReference>
<dbReference type="Proteomes" id="UP000694941">
    <property type="component" value="Unplaced"/>
</dbReference>
<dbReference type="PANTHER" id="PTHR45678">
    <property type="entry name" value="MITOCHONDRIAL 2-OXODICARBOXYLATE CARRIER 1-RELATED"/>
    <property type="match status" value="1"/>
</dbReference>
<feature type="domain" description="EF-hand" evidence="13">
    <location>
        <begin position="130"/>
        <end position="165"/>
    </location>
</feature>
<dbReference type="SMART" id="SM00054">
    <property type="entry name" value="EFh"/>
    <property type="match status" value="4"/>
</dbReference>
<organism evidence="14 15">
    <name type="scientific">Limulus polyphemus</name>
    <name type="common">Atlantic horseshoe crab</name>
    <dbReference type="NCBI Taxonomy" id="6850"/>
    <lineage>
        <taxon>Eukaryota</taxon>
        <taxon>Metazoa</taxon>
        <taxon>Ecdysozoa</taxon>
        <taxon>Arthropoda</taxon>
        <taxon>Chelicerata</taxon>
        <taxon>Merostomata</taxon>
        <taxon>Xiphosura</taxon>
        <taxon>Limulidae</taxon>
        <taxon>Limulus</taxon>
    </lineage>
</organism>
<dbReference type="InterPro" id="IPR011992">
    <property type="entry name" value="EF-hand-dom_pair"/>
</dbReference>
<evidence type="ECO:0000256" key="2">
    <source>
        <dbReference type="ARBA" id="ARBA00006375"/>
    </source>
</evidence>
<evidence type="ECO:0000256" key="7">
    <source>
        <dbReference type="ARBA" id="ARBA00022837"/>
    </source>
</evidence>
<evidence type="ECO:0000256" key="5">
    <source>
        <dbReference type="ARBA" id="ARBA00022737"/>
    </source>
</evidence>
<gene>
    <name evidence="15" type="primary">LOC106478107</name>
</gene>
<dbReference type="Pfam" id="PF00153">
    <property type="entry name" value="Mito_carr"/>
    <property type="match status" value="3"/>
</dbReference>
<dbReference type="PROSITE" id="PS50920">
    <property type="entry name" value="SOLCAR"/>
    <property type="match status" value="3"/>
</dbReference>
<keyword evidence="10 12" id="KW-0472">Membrane</keyword>
<dbReference type="SUPFAM" id="SSF103506">
    <property type="entry name" value="Mitochondrial carrier"/>
    <property type="match status" value="1"/>
</dbReference>
<dbReference type="Gene3D" id="1.10.238.10">
    <property type="entry name" value="EF-hand"/>
    <property type="match status" value="2"/>
</dbReference>
<feature type="repeat" description="Solcar" evidence="12">
    <location>
        <begin position="468"/>
        <end position="553"/>
    </location>
</feature>
<comment type="similarity">
    <text evidence="2">Belongs to the mitochondrial carrier (TC 2.A.29) family.</text>
</comment>
<evidence type="ECO:0000256" key="1">
    <source>
        <dbReference type="ARBA" id="ARBA00004448"/>
    </source>
</evidence>
<dbReference type="PROSITE" id="PS50222">
    <property type="entry name" value="EF_HAND_2"/>
    <property type="match status" value="2"/>
</dbReference>
<keyword evidence="6" id="KW-0999">Mitochondrion inner membrane</keyword>
<keyword evidence="3" id="KW-0813">Transport</keyword>
<evidence type="ECO:0000256" key="3">
    <source>
        <dbReference type="ARBA" id="ARBA00022448"/>
    </source>
</evidence>
<evidence type="ECO:0000256" key="4">
    <source>
        <dbReference type="ARBA" id="ARBA00022692"/>
    </source>
</evidence>
<evidence type="ECO:0000259" key="13">
    <source>
        <dbReference type="PROSITE" id="PS50222"/>
    </source>
</evidence>